<evidence type="ECO:0000313" key="2">
    <source>
        <dbReference type="Proteomes" id="UP001461498"/>
    </source>
</evidence>
<sequence length="94" mass="10839">MLVPNSKTIFCCYFLHLIQLEKSNFKLIRPIVLPTAQLKVVNFIISKFEINRIIGVAKRTAKSCKFYVHHISRTALVSLKVFHNLLNVTLLNLD</sequence>
<dbReference type="Proteomes" id="UP001461498">
    <property type="component" value="Unassembled WGS sequence"/>
</dbReference>
<keyword evidence="2" id="KW-1185">Reference proteome</keyword>
<protein>
    <submittedName>
        <fullName evidence="1">Uncharacterized protein</fullName>
    </submittedName>
</protein>
<proteinExistence type="predicted"/>
<gene>
    <name evidence="1" type="ORF">O3M35_012417</name>
</gene>
<evidence type="ECO:0000313" key="1">
    <source>
        <dbReference type="EMBL" id="KAK9501744.1"/>
    </source>
</evidence>
<dbReference type="AlphaFoldDB" id="A0AAW1CZM2"/>
<organism evidence="1 2">
    <name type="scientific">Rhynocoris fuscipes</name>
    <dbReference type="NCBI Taxonomy" id="488301"/>
    <lineage>
        <taxon>Eukaryota</taxon>
        <taxon>Metazoa</taxon>
        <taxon>Ecdysozoa</taxon>
        <taxon>Arthropoda</taxon>
        <taxon>Hexapoda</taxon>
        <taxon>Insecta</taxon>
        <taxon>Pterygota</taxon>
        <taxon>Neoptera</taxon>
        <taxon>Paraneoptera</taxon>
        <taxon>Hemiptera</taxon>
        <taxon>Heteroptera</taxon>
        <taxon>Panheteroptera</taxon>
        <taxon>Cimicomorpha</taxon>
        <taxon>Reduviidae</taxon>
        <taxon>Harpactorinae</taxon>
        <taxon>Harpactorini</taxon>
        <taxon>Rhynocoris</taxon>
    </lineage>
</organism>
<accession>A0AAW1CZM2</accession>
<name>A0AAW1CZM2_9HEMI</name>
<dbReference type="EMBL" id="JAPXFL010000009">
    <property type="protein sequence ID" value="KAK9501744.1"/>
    <property type="molecule type" value="Genomic_DNA"/>
</dbReference>
<reference evidence="1 2" key="1">
    <citation type="submission" date="2022-12" db="EMBL/GenBank/DDBJ databases">
        <title>Chromosome-level genome assembly of true bugs.</title>
        <authorList>
            <person name="Ma L."/>
            <person name="Li H."/>
        </authorList>
    </citation>
    <scope>NUCLEOTIDE SEQUENCE [LARGE SCALE GENOMIC DNA]</scope>
    <source>
        <strain evidence="1">Lab_2022b</strain>
    </source>
</reference>
<comment type="caution">
    <text evidence="1">The sequence shown here is derived from an EMBL/GenBank/DDBJ whole genome shotgun (WGS) entry which is preliminary data.</text>
</comment>